<dbReference type="AlphaFoldDB" id="A0A914PRB9"/>
<organism evidence="4 5">
    <name type="scientific">Panagrolaimus davidi</name>
    <dbReference type="NCBI Taxonomy" id="227884"/>
    <lineage>
        <taxon>Eukaryota</taxon>
        <taxon>Metazoa</taxon>
        <taxon>Ecdysozoa</taxon>
        <taxon>Nematoda</taxon>
        <taxon>Chromadorea</taxon>
        <taxon>Rhabditida</taxon>
        <taxon>Tylenchina</taxon>
        <taxon>Panagrolaimomorpha</taxon>
        <taxon>Panagrolaimoidea</taxon>
        <taxon>Panagrolaimidae</taxon>
        <taxon>Panagrolaimus</taxon>
    </lineage>
</organism>
<dbReference type="InterPro" id="IPR043129">
    <property type="entry name" value="ATPase_NBD"/>
</dbReference>
<evidence type="ECO:0000313" key="4">
    <source>
        <dbReference type="Proteomes" id="UP000887578"/>
    </source>
</evidence>
<evidence type="ECO:0000313" key="5">
    <source>
        <dbReference type="WBParaSite" id="PDA_v2.g21146.t1"/>
    </source>
</evidence>
<dbReference type="GO" id="GO:0005524">
    <property type="term" value="F:ATP binding"/>
    <property type="evidence" value="ECO:0007669"/>
    <property type="project" value="UniProtKB-KW"/>
</dbReference>
<dbReference type="WBParaSite" id="PDA_v2.g21146.t1">
    <property type="protein sequence ID" value="PDA_v2.g21146.t1"/>
    <property type="gene ID" value="PDA_v2.g21146"/>
</dbReference>
<sequence length="392" mass="43898">MPAIVIDLGTSKCCVGFMKDDGTIDFIENNMSCRTKITPSYIGFNNSHNERVFGYSALQYSAENPAQVVYDVKRLIGRQFSDPSVQNDIKYLPFNIIMDQKNRIMVEVEFKNEKQSFYPEQLSAMLLSHLKEAVASKLACTGIMDAVITVPAYFSYTQRQATKLAAEIAGLNVLRILNEPSAAALCYGFLKNFEKEKKILIFNLGGGFFDVSILEIEDGAYQVKAVNGDTHFGGADFDNLLVDYFAKKFFDQHQLDIKSDSVALQSLKIAAENAKKKFEKNCEPLFSKFYGPIDKVLYDAEMHDSDIDEIVLVGGSTRIKKIRGLLLKRFNGKNLDQSVNPDEAVAFGATVQAAILSKKLKDIVLIDGCSLSRVFLPEEIQEMKEVEKNFKN</sequence>
<name>A0A914PRB9_9BILA</name>
<keyword evidence="4" id="KW-1185">Reference proteome</keyword>
<comment type="similarity">
    <text evidence="1">Belongs to the heat shock protein 70 family.</text>
</comment>
<dbReference type="Pfam" id="PF00012">
    <property type="entry name" value="HSP70"/>
    <property type="match status" value="1"/>
</dbReference>
<protein>
    <submittedName>
        <fullName evidence="5">Heat shock protein 70</fullName>
    </submittedName>
</protein>
<dbReference type="GO" id="GO:0006950">
    <property type="term" value="P:response to stress"/>
    <property type="evidence" value="ECO:0007669"/>
    <property type="project" value="UniProtKB-ARBA"/>
</dbReference>
<dbReference type="FunFam" id="3.90.640.10:FF:000003">
    <property type="entry name" value="Molecular chaperone DnaK"/>
    <property type="match status" value="1"/>
</dbReference>
<dbReference type="PROSITE" id="PS00297">
    <property type="entry name" value="HSP70_1"/>
    <property type="match status" value="1"/>
</dbReference>
<dbReference type="SUPFAM" id="SSF53067">
    <property type="entry name" value="Actin-like ATPase domain"/>
    <property type="match status" value="2"/>
</dbReference>
<reference evidence="5" key="1">
    <citation type="submission" date="2022-11" db="UniProtKB">
        <authorList>
            <consortium name="WormBaseParasite"/>
        </authorList>
    </citation>
    <scope>IDENTIFICATION</scope>
</reference>
<evidence type="ECO:0000256" key="2">
    <source>
        <dbReference type="ARBA" id="ARBA00022741"/>
    </source>
</evidence>
<dbReference type="PRINTS" id="PR00301">
    <property type="entry name" value="HEATSHOCK70"/>
</dbReference>
<dbReference type="InterPro" id="IPR018181">
    <property type="entry name" value="Heat_shock_70_CS"/>
</dbReference>
<dbReference type="InterPro" id="IPR013126">
    <property type="entry name" value="Hsp_70_fam"/>
</dbReference>
<proteinExistence type="inferred from homology"/>
<dbReference type="Gene3D" id="3.90.640.10">
    <property type="entry name" value="Actin, Chain A, domain 4"/>
    <property type="match status" value="2"/>
</dbReference>
<dbReference type="CDD" id="cd24028">
    <property type="entry name" value="ASKHA_NBD_HSP70_HSPA1-like"/>
    <property type="match status" value="1"/>
</dbReference>
<keyword evidence="3" id="KW-0067">ATP-binding</keyword>
<dbReference type="Gene3D" id="3.30.420.40">
    <property type="match status" value="4"/>
</dbReference>
<evidence type="ECO:0000256" key="3">
    <source>
        <dbReference type="ARBA" id="ARBA00022840"/>
    </source>
</evidence>
<dbReference type="FunFam" id="3.30.30.30:FF:000001">
    <property type="entry name" value="heat shock 70 kDa protein-like"/>
    <property type="match status" value="1"/>
</dbReference>
<dbReference type="Gene3D" id="3.30.30.30">
    <property type="match status" value="1"/>
</dbReference>
<keyword evidence="2" id="KW-0547">Nucleotide-binding</keyword>
<dbReference type="Proteomes" id="UP000887578">
    <property type="component" value="Unplaced"/>
</dbReference>
<dbReference type="PANTHER" id="PTHR19375">
    <property type="entry name" value="HEAT SHOCK PROTEIN 70KDA"/>
    <property type="match status" value="1"/>
</dbReference>
<dbReference type="GO" id="GO:0140662">
    <property type="term" value="F:ATP-dependent protein folding chaperone"/>
    <property type="evidence" value="ECO:0007669"/>
    <property type="project" value="InterPro"/>
</dbReference>
<evidence type="ECO:0000256" key="1">
    <source>
        <dbReference type="ARBA" id="ARBA00007381"/>
    </source>
</evidence>
<accession>A0A914PRB9</accession>